<dbReference type="OrthoDB" id="292428at2759"/>
<gene>
    <name evidence="1" type="ORF">PPENT_87.1.T0940075</name>
</gene>
<keyword evidence="2" id="KW-1185">Reference proteome</keyword>
<accession>A0A8S1WLJ0</accession>
<sequence length="131" mass="15237">MNKSSLGPKLLLQINIHIEDRDDFIPEEPFININKQQKSIESKQRYDTKGRQIIKGKSYSIDFENCVIVCVYNPTEEVLQIKETLSQLSNVELTNANFKHPQSFNKQQQYTDLPIKSILKKTKQIDAIIKK</sequence>
<protein>
    <submittedName>
        <fullName evidence="1">Uncharacterized protein</fullName>
    </submittedName>
</protein>
<dbReference type="Proteomes" id="UP000689195">
    <property type="component" value="Unassembled WGS sequence"/>
</dbReference>
<name>A0A8S1WLJ0_9CILI</name>
<organism evidence="1 2">
    <name type="scientific">Paramecium pentaurelia</name>
    <dbReference type="NCBI Taxonomy" id="43138"/>
    <lineage>
        <taxon>Eukaryota</taxon>
        <taxon>Sar</taxon>
        <taxon>Alveolata</taxon>
        <taxon>Ciliophora</taxon>
        <taxon>Intramacronucleata</taxon>
        <taxon>Oligohymenophorea</taxon>
        <taxon>Peniculida</taxon>
        <taxon>Parameciidae</taxon>
        <taxon>Paramecium</taxon>
    </lineage>
</organism>
<comment type="caution">
    <text evidence="1">The sequence shown here is derived from an EMBL/GenBank/DDBJ whole genome shotgun (WGS) entry which is preliminary data.</text>
</comment>
<dbReference type="EMBL" id="CAJJDO010000094">
    <property type="protein sequence ID" value="CAD8189535.1"/>
    <property type="molecule type" value="Genomic_DNA"/>
</dbReference>
<evidence type="ECO:0000313" key="2">
    <source>
        <dbReference type="Proteomes" id="UP000689195"/>
    </source>
</evidence>
<evidence type="ECO:0000313" key="1">
    <source>
        <dbReference type="EMBL" id="CAD8189535.1"/>
    </source>
</evidence>
<proteinExistence type="predicted"/>
<reference evidence="1" key="1">
    <citation type="submission" date="2021-01" db="EMBL/GenBank/DDBJ databases">
        <authorList>
            <consortium name="Genoscope - CEA"/>
            <person name="William W."/>
        </authorList>
    </citation>
    <scope>NUCLEOTIDE SEQUENCE</scope>
</reference>
<dbReference type="AlphaFoldDB" id="A0A8S1WLJ0"/>